<evidence type="ECO:0000313" key="4">
    <source>
        <dbReference type="EMBL" id="CUX81091.1"/>
    </source>
</evidence>
<comment type="caution">
    <text evidence="4">The sequence shown here is derived from an EMBL/GenBank/DDBJ whole genome shotgun (WGS) entry which is preliminary data.</text>
</comment>
<keyword evidence="5" id="KW-1185">Reference proteome</keyword>
<evidence type="ECO:0000259" key="3">
    <source>
        <dbReference type="Pfam" id="PF20797"/>
    </source>
</evidence>
<dbReference type="EMBL" id="FBYC01000004">
    <property type="protein sequence ID" value="CUX81091.1"/>
    <property type="molecule type" value="Genomic_DNA"/>
</dbReference>
<name>A0ABM9VSU6_9RHOB</name>
<evidence type="ECO:0000313" key="5">
    <source>
        <dbReference type="Proteomes" id="UP000182045"/>
    </source>
</evidence>
<protein>
    <recommendedName>
        <fullName evidence="3">HepT-like domain-containing protein</fullName>
    </recommendedName>
</protein>
<sequence>MIFLILHGLSDMKILGSSPLIIRINVKLQRIEAELEKIDRNRSALQGIESGQDLSEIVSSQTALAIHNVYNGIEQILEDIARDLDGGLPGGTTWYSDLLDQLGSETPLRPAVIPGDILEATRDLMRFRHFFRNSYGVSFRKSEIEDKYASLINEVIPQIFSSLKALSEHIDKPDEPDTSRSDIDDGPP</sequence>
<organism evidence="4 5">
    <name type="scientific">Roseibaca calidilacus</name>
    <dbReference type="NCBI Taxonomy" id="1666912"/>
    <lineage>
        <taxon>Bacteria</taxon>
        <taxon>Pseudomonadati</taxon>
        <taxon>Pseudomonadota</taxon>
        <taxon>Alphaproteobacteria</taxon>
        <taxon>Rhodobacterales</taxon>
        <taxon>Paracoccaceae</taxon>
        <taxon>Roseinatronobacter</taxon>
    </lineage>
</organism>
<feature type="domain" description="HepT-like" evidence="3">
    <location>
        <begin position="63"/>
        <end position="167"/>
    </location>
</feature>
<evidence type="ECO:0000256" key="1">
    <source>
        <dbReference type="SAM" id="Coils"/>
    </source>
</evidence>
<dbReference type="Pfam" id="PF20797">
    <property type="entry name" value="HepT-like_2"/>
    <property type="match status" value="1"/>
</dbReference>
<keyword evidence="1" id="KW-0175">Coiled coil</keyword>
<feature type="coiled-coil region" evidence="1">
    <location>
        <begin position="21"/>
        <end position="48"/>
    </location>
</feature>
<dbReference type="InterPro" id="IPR048769">
    <property type="entry name" value="HepT-like_dom"/>
</dbReference>
<reference evidence="4 5" key="1">
    <citation type="submission" date="2016-01" db="EMBL/GenBank/DDBJ databases">
        <authorList>
            <person name="Varghese N."/>
        </authorList>
    </citation>
    <scope>NUCLEOTIDE SEQUENCE [LARGE SCALE GENOMIC DNA]</scope>
    <source>
        <strain evidence="4 5">HL-91</strain>
    </source>
</reference>
<proteinExistence type="predicted"/>
<feature type="region of interest" description="Disordered" evidence="2">
    <location>
        <begin position="169"/>
        <end position="188"/>
    </location>
</feature>
<gene>
    <name evidence="4" type="ORF">Ga0058931_1529</name>
</gene>
<evidence type="ECO:0000256" key="2">
    <source>
        <dbReference type="SAM" id="MobiDB-lite"/>
    </source>
</evidence>
<accession>A0ABM9VSU6</accession>
<dbReference type="Proteomes" id="UP000182045">
    <property type="component" value="Unassembled WGS sequence"/>
</dbReference>